<proteinExistence type="inferred from homology"/>
<protein>
    <submittedName>
        <fullName evidence="4">Fe(3+)-citrate-binding protein YfmC</fullName>
    </submittedName>
</protein>
<keyword evidence="2" id="KW-0732">Signal</keyword>
<reference evidence="5" key="1">
    <citation type="submission" date="2017-11" db="EMBL/GenBank/DDBJ databases">
        <title>Otitis media/interna in a cat caused by the recently described species Corynebacterium provencense.</title>
        <authorList>
            <person name="Kittl S."/>
            <person name="Brodard I."/>
            <person name="Rychener L."/>
            <person name="Jores J."/>
            <person name="Roosje P."/>
            <person name="Gobeli Brawand S."/>
        </authorList>
    </citation>
    <scope>NUCLEOTIDE SEQUENCE [LARGE SCALE GENOMIC DNA]</scope>
    <source>
        <strain evidence="5">17KM38</strain>
    </source>
</reference>
<dbReference type="AlphaFoldDB" id="A0A2Z3YZ84"/>
<dbReference type="OrthoDB" id="9797850at2"/>
<organism evidence="4 5">
    <name type="scientific">Corynebacterium provencense</name>
    <dbReference type="NCBI Taxonomy" id="1737425"/>
    <lineage>
        <taxon>Bacteria</taxon>
        <taxon>Bacillati</taxon>
        <taxon>Actinomycetota</taxon>
        <taxon>Actinomycetes</taxon>
        <taxon>Mycobacteriales</taxon>
        <taxon>Corynebacteriaceae</taxon>
        <taxon>Corynebacterium</taxon>
    </lineage>
</organism>
<dbReference type="STRING" id="1737425.GCA_900049755_01680"/>
<evidence type="ECO:0000313" key="4">
    <source>
        <dbReference type="EMBL" id="AWT27397.1"/>
    </source>
</evidence>
<dbReference type="InterPro" id="IPR002491">
    <property type="entry name" value="ABC_transptr_periplasmic_BD"/>
</dbReference>
<dbReference type="GO" id="GO:0071281">
    <property type="term" value="P:cellular response to iron ion"/>
    <property type="evidence" value="ECO:0007669"/>
    <property type="project" value="TreeGrafter"/>
</dbReference>
<feature type="signal peptide" evidence="2">
    <location>
        <begin position="1"/>
        <end position="29"/>
    </location>
</feature>
<evidence type="ECO:0000256" key="1">
    <source>
        <dbReference type="ARBA" id="ARBA00008814"/>
    </source>
</evidence>
<evidence type="ECO:0000313" key="5">
    <source>
        <dbReference type="Proteomes" id="UP000247696"/>
    </source>
</evidence>
<feature type="domain" description="Fe/B12 periplasmic-binding" evidence="3">
    <location>
        <begin position="73"/>
        <end position="340"/>
    </location>
</feature>
<evidence type="ECO:0000256" key="2">
    <source>
        <dbReference type="SAM" id="SignalP"/>
    </source>
</evidence>
<sequence length="385" mass="42337">MSMSQPTSRARRRGIPATLLRSTAAVVLAAAVGVTASCSSRSGTEETPSDSSGAFSVVDQRGKTVEFDSPIESAAFAVIPAPSIFAAVDGSYDRIVGVNQSTLSANQQGLFSTIFPQSASSPVVAGPDFVPNVDTLLNLHPDVVIQWGDRGPDVIDPIENSGMKVIGLEYGTQEDLETWITVFSQLLGKEERGKELVEWQQTRRQEIEEKVAGLDKPRPRAMQLSLANDAFTTTSDAGYDGFQYDLVGADQVTRGFSSDNQQASVSVEQILKWDPEVILLSGFDESTPEDIYSDPRLSEVSAVKNKRVYKNPLGAYRWQVPSAESPLYWQWLNEVLYPDPDTDLRDRMKSAFSDLYNYDISDREIDDVLRFDVNTGSADYDQFAS</sequence>
<comment type="similarity">
    <text evidence="1">Belongs to the bacterial solute-binding protein 8 family.</text>
</comment>
<dbReference type="Gene3D" id="1.20.58.2180">
    <property type="match status" value="1"/>
</dbReference>
<accession>A0A2Z3YZ84</accession>
<name>A0A2Z3YZ84_9CORY</name>
<dbReference type="Proteomes" id="UP000247696">
    <property type="component" value="Chromosome"/>
</dbReference>
<keyword evidence="5" id="KW-1185">Reference proteome</keyword>
<gene>
    <name evidence="4" type="primary">yfmC_3</name>
    <name evidence="4" type="ORF">Csp1_26540</name>
</gene>
<dbReference type="PROSITE" id="PS50983">
    <property type="entry name" value="FE_B12_PBP"/>
    <property type="match status" value="1"/>
</dbReference>
<dbReference type="PANTHER" id="PTHR30535">
    <property type="entry name" value="VITAMIN B12-BINDING PROTEIN"/>
    <property type="match status" value="1"/>
</dbReference>
<dbReference type="Gene3D" id="3.40.50.1980">
    <property type="entry name" value="Nitrogenase molybdenum iron protein domain"/>
    <property type="match status" value="2"/>
</dbReference>
<dbReference type="Pfam" id="PF01497">
    <property type="entry name" value="Peripla_BP_2"/>
    <property type="match status" value="1"/>
</dbReference>
<dbReference type="PANTHER" id="PTHR30535:SF34">
    <property type="entry name" value="MOLYBDATE-BINDING PROTEIN MOLA"/>
    <property type="match status" value="1"/>
</dbReference>
<dbReference type="KEGG" id="cpre:Csp1_26540"/>
<dbReference type="EMBL" id="CP024988">
    <property type="protein sequence ID" value="AWT27397.1"/>
    <property type="molecule type" value="Genomic_DNA"/>
</dbReference>
<dbReference type="InterPro" id="IPR050902">
    <property type="entry name" value="ABC_Transporter_SBP"/>
</dbReference>
<feature type="chain" id="PRO_5038332655" evidence="2">
    <location>
        <begin position="30"/>
        <end position="385"/>
    </location>
</feature>
<dbReference type="SUPFAM" id="SSF53807">
    <property type="entry name" value="Helical backbone' metal receptor"/>
    <property type="match status" value="1"/>
</dbReference>
<evidence type="ECO:0000259" key="3">
    <source>
        <dbReference type="PROSITE" id="PS50983"/>
    </source>
</evidence>